<dbReference type="Gene3D" id="1.10.10.60">
    <property type="entry name" value="Homeodomain-like"/>
    <property type="match status" value="2"/>
</dbReference>
<dbReference type="Pfam" id="PF06719">
    <property type="entry name" value="AraC_N"/>
    <property type="match status" value="1"/>
</dbReference>
<dbReference type="SMART" id="SM00342">
    <property type="entry name" value="HTH_ARAC"/>
    <property type="match status" value="1"/>
</dbReference>
<gene>
    <name evidence="4" type="ORF">G6N76_02565</name>
</gene>
<dbReference type="Pfam" id="PF12833">
    <property type="entry name" value="HTH_18"/>
    <property type="match status" value="1"/>
</dbReference>
<evidence type="ECO:0000256" key="2">
    <source>
        <dbReference type="ARBA" id="ARBA00023163"/>
    </source>
</evidence>
<keyword evidence="1" id="KW-0805">Transcription regulation</keyword>
<sequence>MKPHIELKELIARHATQEGLQATPVPRLTLIRASQPTEPMHGVHKPSICIIAQGRKRVQACERVLEYGAGNHLIVSLDLPVLGHVIDATPEEPYLCLRLDLDLALLGTLVLEMNTPILQTAPSCKALGVAETPDALLQAAIRLVGLLDRPQDIPFLAPLIERELLYLLLRGEHAGLLHQMLTPNHRLQNVNRAINWIRTNFHRPFSIEILAAEARMSSSSLHEHFRAMTSMSPLQYQKQLRLQEARRLILTEAIDAATAGRKVGYDSPSQFSREYRRQFGAPPLSDVTRLRTRPGDLAEA</sequence>
<comment type="caution">
    <text evidence="4">The sequence shown here is derived from an EMBL/GenBank/DDBJ whole genome shotgun (WGS) entry which is preliminary data.</text>
</comment>
<dbReference type="InterPro" id="IPR018060">
    <property type="entry name" value="HTH_AraC"/>
</dbReference>
<evidence type="ECO:0000313" key="4">
    <source>
        <dbReference type="EMBL" id="NGO62542.1"/>
    </source>
</evidence>
<evidence type="ECO:0000256" key="1">
    <source>
        <dbReference type="ARBA" id="ARBA00023015"/>
    </source>
</evidence>
<dbReference type="GO" id="GO:0043565">
    <property type="term" value="F:sequence-specific DNA binding"/>
    <property type="evidence" value="ECO:0007669"/>
    <property type="project" value="InterPro"/>
</dbReference>
<dbReference type="RefSeq" id="WP_163900264.1">
    <property type="nucleotide sequence ID" value="NZ_CP048427.1"/>
</dbReference>
<name>A0A6M1RMN0_9HYPH</name>
<dbReference type="Proteomes" id="UP000477849">
    <property type="component" value="Unassembled WGS sequence"/>
</dbReference>
<dbReference type="PANTHER" id="PTHR43436:SF1">
    <property type="entry name" value="TRANSCRIPTIONAL REGULATORY PROTEIN"/>
    <property type="match status" value="1"/>
</dbReference>
<dbReference type="GO" id="GO:0003700">
    <property type="term" value="F:DNA-binding transcription factor activity"/>
    <property type="evidence" value="ECO:0007669"/>
    <property type="project" value="InterPro"/>
</dbReference>
<dbReference type="AlphaFoldDB" id="A0A6M1RMN0"/>
<dbReference type="InterPro" id="IPR009057">
    <property type="entry name" value="Homeodomain-like_sf"/>
</dbReference>
<feature type="domain" description="HTH araC/xylS-type" evidence="3">
    <location>
        <begin position="191"/>
        <end position="289"/>
    </location>
</feature>
<reference evidence="4 5" key="1">
    <citation type="submission" date="2020-02" db="EMBL/GenBank/DDBJ databases">
        <title>Genome sequence of the type strain CCBAU10050 of Rhizobium daejeonense.</title>
        <authorList>
            <person name="Gao J."/>
            <person name="Sun J."/>
        </authorList>
    </citation>
    <scope>NUCLEOTIDE SEQUENCE [LARGE SCALE GENOMIC DNA]</scope>
    <source>
        <strain evidence="4 5">CCBAU10050</strain>
    </source>
</reference>
<protein>
    <submittedName>
        <fullName evidence="4">AraC family transcriptional regulator</fullName>
    </submittedName>
</protein>
<proteinExistence type="predicted"/>
<evidence type="ECO:0000259" key="3">
    <source>
        <dbReference type="PROSITE" id="PS01124"/>
    </source>
</evidence>
<keyword evidence="5" id="KW-1185">Reference proteome</keyword>
<dbReference type="EMBL" id="JAAKZH010000001">
    <property type="protein sequence ID" value="NGO62542.1"/>
    <property type="molecule type" value="Genomic_DNA"/>
</dbReference>
<dbReference type="PROSITE" id="PS01124">
    <property type="entry name" value="HTH_ARAC_FAMILY_2"/>
    <property type="match status" value="1"/>
</dbReference>
<dbReference type="SUPFAM" id="SSF46689">
    <property type="entry name" value="Homeodomain-like"/>
    <property type="match status" value="2"/>
</dbReference>
<evidence type="ECO:0000313" key="5">
    <source>
        <dbReference type="Proteomes" id="UP000477849"/>
    </source>
</evidence>
<dbReference type="PANTHER" id="PTHR43436">
    <property type="entry name" value="ARAC-FAMILY TRANSCRIPTIONAL REGULATOR"/>
    <property type="match status" value="1"/>
</dbReference>
<accession>A0A6M1RMN0</accession>
<dbReference type="InterPro" id="IPR009594">
    <property type="entry name" value="Tscrpt_reg_HTH_AraC_N"/>
</dbReference>
<organism evidence="4 5">
    <name type="scientific">Rhizobium daejeonense</name>
    <dbReference type="NCBI Taxonomy" id="240521"/>
    <lineage>
        <taxon>Bacteria</taxon>
        <taxon>Pseudomonadati</taxon>
        <taxon>Pseudomonadota</taxon>
        <taxon>Alphaproteobacteria</taxon>
        <taxon>Hyphomicrobiales</taxon>
        <taxon>Rhizobiaceae</taxon>
        <taxon>Rhizobium/Agrobacterium group</taxon>
        <taxon>Rhizobium</taxon>
    </lineage>
</organism>
<keyword evidence="2" id="KW-0804">Transcription</keyword>